<feature type="domain" description="DUF418" evidence="2">
    <location>
        <begin position="157"/>
        <end position="283"/>
    </location>
</feature>
<keyword evidence="1" id="KW-0472">Membrane</keyword>
<dbReference type="PANTHER" id="PTHR30590:SF2">
    <property type="entry name" value="INNER MEMBRANE PROTEIN"/>
    <property type="match status" value="1"/>
</dbReference>
<accession>A0ABW7YPA9</accession>
<keyword evidence="4" id="KW-1185">Reference proteome</keyword>
<feature type="transmembrane region" description="Helical" evidence="1">
    <location>
        <begin position="182"/>
        <end position="203"/>
    </location>
</feature>
<dbReference type="InterPro" id="IPR052529">
    <property type="entry name" value="Bact_Transport_Assoc"/>
</dbReference>
<feature type="transmembrane region" description="Helical" evidence="1">
    <location>
        <begin position="244"/>
        <end position="265"/>
    </location>
</feature>
<keyword evidence="1" id="KW-0812">Transmembrane</keyword>
<keyword evidence="1" id="KW-1133">Transmembrane helix</keyword>
<proteinExistence type="predicted"/>
<feature type="transmembrane region" description="Helical" evidence="1">
    <location>
        <begin position="157"/>
        <end position="176"/>
    </location>
</feature>
<reference evidence="3 4" key="1">
    <citation type="submission" date="2024-10" db="EMBL/GenBank/DDBJ databases">
        <title>The Natural Products Discovery Center: Release of the First 8490 Sequenced Strains for Exploring Actinobacteria Biosynthetic Diversity.</title>
        <authorList>
            <person name="Kalkreuter E."/>
            <person name="Kautsar S.A."/>
            <person name="Yang D."/>
            <person name="Bader C.D."/>
            <person name="Teijaro C.N."/>
            <person name="Fluegel L."/>
            <person name="Davis C.M."/>
            <person name="Simpson J.R."/>
            <person name="Lauterbach L."/>
            <person name="Steele A.D."/>
            <person name="Gui C."/>
            <person name="Meng S."/>
            <person name="Li G."/>
            <person name="Viehrig K."/>
            <person name="Ye F."/>
            <person name="Su P."/>
            <person name="Kiefer A.F."/>
            <person name="Nichols A."/>
            <person name="Cepeda A.J."/>
            <person name="Yan W."/>
            <person name="Fan B."/>
            <person name="Jiang Y."/>
            <person name="Adhikari A."/>
            <person name="Zheng C.-J."/>
            <person name="Schuster L."/>
            <person name="Cowan T.M."/>
            <person name="Smanski M.J."/>
            <person name="Chevrette M.G."/>
            <person name="De Carvalho L.P.S."/>
            <person name="Shen B."/>
        </authorList>
    </citation>
    <scope>NUCLEOTIDE SEQUENCE [LARGE SCALE GENOMIC DNA]</scope>
    <source>
        <strain evidence="3 4">NPDC050545</strain>
    </source>
</reference>
<dbReference type="Proteomes" id="UP001612741">
    <property type="component" value="Unassembled WGS sequence"/>
</dbReference>
<feature type="transmembrane region" description="Helical" evidence="1">
    <location>
        <begin position="215"/>
        <end position="238"/>
    </location>
</feature>
<protein>
    <submittedName>
        <fullName evidence="3">DUF418 domain-containing protein</fullName>
    </submittedName>
</protein>
<evidence type="ECO:0000256" key="1">
    <source>
        <dbReference type="SAM" id="Phobius"/>
    </source>
</evidence>
<evidence type="ECO:0000313" key="4">
    <source>
        <dbReference type="Proteomes" id="UP001612741"/>
    </source>
</evidence>
<feature type="transmembrane region" description="Helical" evidence="1">
    <location>
        <begin position="9"/>
        <end position="27"/>
    </location>
</feature>
<sequence length="306" mass="33877">MTRIRELDALRGFAVGGIMLVNTWQHVPKGDREPLDSVMLAAFQGRFYPIFSLLFGIGFVLFLRTGTRVALLRRLAVLLAFGLMQHTFYDGEVLTDYAAFGAAILLPASFLTPGVPVLLLGLAGLGWGVWQGGGTLIIPGLFLIGMALIQLRPDRRLLLPFFAVSTVATLVLSVFWHTSQIGAFSTLAAVTGAAAYGTGLLLILRPRLSAVLEPLGRLALTNYVSGTLVIFLTAPLIGESTPRWWVPVIAGLTVAAQIVFSRWWLRRYRYGPLEWIWRCLTWYRRVPNRLESNRDHHRPVSDPGLP</sequence>
<feature type="transmembrane region" description="Helical" evidence="1">
    <location>
        <begin position="117"/>
        <end position="145"/>
    </location>
</feature>
<feature type="transmembrane region" description="Helical" evidence="1">
    <location>
        <begin position="47"/>
        <end position="64"/>
    </location>
</feature>
<dbReference type="InterPro" id="IPR007349">
    <property type="entry name" value="DUF418"/>
</dbReference>
<organism evidence="3 4">
    <name type="scientific">Nonomuraea typhae</name>
    <dbReference type="NCBI Taxonomy" id="2603600"/>
    <lineage>
        <taxon>Bacteria</taxon>
        <taxon>Bacillati</taxon>
        <taxon>Actinomycetota</taxon>
        <taxon>Actinomycetes</taxon>
        <taxon>Streptosporangiales</taxon>
        <taxon>Streptosporangiaceae</taxon>
        <taxon>Nonomuraea</taxon>
    </lineage>
</organism>
<dbReference type="EMBL" id="JBITGY010000001">
    <property type="protein sequence ID" value="MFI6496339.1"/>
    <property type="molecule type" value="Genomic_DNA"/>
</dbReference>
<name>A0ABW7YPA9_9ACTN</name>
<evidence type="ECO:0000313" key="3">
    <source>
        <dbReference type="EMBL" id="MFI6496339.1"/>
    </source>
</evidence>
<dbReference type="Pfam" id="PF04235">
    <property type="entry name" value="DUF418"/>
    <property type="match status" value="1"/>
</dbReference>
<dbReference type="RefSeq" id="WP_397078399.1">
    <property type="nucleotide sequence ID" value="NZ_JBITGY010000001.1"/>
</dbReference>
<dbReference type="PANTHER" id="PTHR30590">
    <property type="entry name" value="INNER MEMBRANE PROTEIN"/>
    <property type="match status" value="1"/>
</dbReference>
<evidence type="ECO:0000259" key="2">
    <source>
        <dbReference type="Pfam" id="PF04235"/>
    </source>
</evidence>
<gene>
    <name evidence="3" type="ORF">ACIBG2_03090</name>
</gene>
<comment type="caution">
    <text evidence="3">The sequence shown here is derived from an EMBL/GenBank/DDBJ whole genome shotgun (WGS) entry which is preliminary data.</text>
</comment>